<evidence type="ECO:0008006" key="4">
    <source>
        <dbReference type="Google" id="ProtNLM"/>
    </source>
</evidence>
<evidence type="ECO:0000313" key="2">
    <source>
        <dbReference type="EMBL" id="MBB5044025.1"/>
    </source>
</evidence>
<protein>
    <recommendedName>
        <fullName evidence="4">Helix-turn-helix domain-containing protein</fullName>
    </recommendedName>
</protein>
<evidence type="ECO:0000256" key="1">
    <source>
        <dbReference type="SAM" id="MobiDB-lite"/>
    </source>
</evidence>
<proteinExistence type="predicted"/>
<feature type="region of interest" description="Disordered" evidence="1">
    <location>
        <begin position="108"/>
        <end position="134"/>
    </location>
</feature>
<dbReference type="AlphaFoldDB" id="A0A7W7YXJ4"/>
<comment type="caution">
    <text evidence="2">The sequence shown here is derived from an EMBL/GenBank/DDBJ whole genome shotgun (WGS) entry which is preliminary data.</text>
</comment>
<gene>
    <name evidence="2" type="ORF">HNQ66_003438</name>
</gene>
<evidence type="ECO:0000313" key="3">
    <source>
        <dbReference type="Proteomes" id="UP000535406"/>
    </source>
</evidence>
<reference evidence="2 3" key="1">
    <citation type="submission" date="2020-08" db="EMBL/GenBank/DDBJ databases">
        <title>Genomic Encyclopedia of Type Strains, Phase IV (KMG-IV): sequencing the most valuable type-strain genomes for metagenomic binning, comparative biology and taxonomic classification.</title>
        <authorList>
            <person name="Goeker M."/>
        </authorList>
    </citation>
    <scope>NUCLEOTIDE SEQUENCE [LARGE SCALE GENOMIC DNA]</scope>
    <source>
        <strain evidence="2 3">DSM 21319</strain>
    </source>
</reference>
<keyword evidence="3" id="KW-1185">Reference proteome</keyword>
<accession>A0A7W7YXJ4</accession>
<dbReference type="RefSeq" id="WP_184145384.1">
    <property type="nucleotide sequence ID" value="NZ_JACHIK010000013.1"/>
</dbReference>
<organism evidence="2 3">
    <name type="scientific">Shinella fusca</name>
    <dbReference type="NCBI Taxonomy" id="544480"/>
    <lineage>
        <taxon>Bacteria</taxon>
        <taxon>Pseudomonadati</taxon>
        <taxon>Pseudomonadota</taxon>
        <taxon>Alphaproteobacteria</taxon>
        <taxon>Hyphomicrobiales</taxon>
        <taxon>Rhizobiaceae</taxon>
        <taxon>Shinella</taxon>
    </lineage>
</organism>
<dbReference type="Proteomes" id="UP000535406">
    <property type="component" value="Unassembled WGS sequence"/>
</dbReference>
<sequence>MPAEVNRDIHLGFMAFGALADLTSNERRVAFAILDHYNKRDGRCDPSGERLAKLLEMDRTSVVKAVSRLCNVFGLFEKVSHGGHNHCASYRPQWRRYREIMGEWNAKARGRDPRSNMAKSPQATWRNHHTERGEITTQTDLINRIDKYGNSGRAAPSAEPPTDDLRQDQRSQARVETVNGLLRGSLKRVNGGRSPSHASVARQQAEKRLDADLISLGLHAHADAMNRMDEGTQADAVDAEMHRRGAGLALLQERLGLGGGRGPPDRGGGSKV</sequence>
<dbReference type="EMBL" id="JACHIK010000013">
    <property type="protein sequence ID" value="MBB5044025.1"/>
    <property type="molecule type" value="Genomic_DNA"/>
</dbReference>
<feature type="region of interest" description="Disordered" evidence="1">
    <location>
        <begin position="147"/>
        <end position="171"/>
    </location>
</feature>
<name>A0A7W7YXJ4_9HYPH</name>